<dbReference type="AlphaFoldDB" id="A0A2T7UE08"/>
<dbReference type="OrthoDB" id="9813719at2"/>
<organism evidence="1 2">
    <name type="scientific">Limnohabitans planktonicus II-D5</name>
    <dbReference type="NCBI Taxonomy" id="1293045"/>
    <lineage>
        <taxon>Bacteria</taxon>
        <taxon>Pseudomonadati</taxon>
        <taxon>Pseudomonadota</taxon>
        <taxon>Betaproteobacteria</taxon>
        <taxon>Burkholderiales</taxon>
        <taxon>Comamonadaceae</taxon>
        <taxon>Limnohabitans</taxon>
    </lineage>
</organism>
<name>A0A2T7UE08_9BURK</name>
<evidence type="ECO:0000313" key="1">
    <source>
        <dbReference type="EMBL" id="PVE42848.1"/>
    </source>
</evidence>
<keyword evidence="2" id="KW-1185">Reference proteome</keyword>
<accession>A0A2T7UE08</accession>
<protein>
    <submittedName>
        <fullName evidence="1">Uncharacterized protein</fullName>
    </submittedName>
</protein>
<gene>
    <name evidence="1" type="ORF">H663_010085</name>
</gene>
<proteinExistence type="predicted"/>
<sequence length="104" mass="11617">MFDPFGDFATGGYLRNFDQEKDLEIVKIAEHELLRTQLPVALRYLAARQSIAYADFLAVHQILCGGLYTWEGKDRAPLLPDSAIKKGPLYFSIRKTASGPSQKG</sequence>
<comment type="caution">
    <text evidence="1">The sequence shown here is derived from an EMBL/GenBank/DDBJ whole genome shotgun (WGS) entry which is preliminary data.</text>
</comment>
<dbReference type="EMBL" id="LFYT02000010">
    <property type="protein sequence ID" value="PVE42848.1"/>
    <property type="molecule type" value="Genomic_DNA"/>
</dbReference>
<dbReference type="InterPro" id="IPR036597">
    <property type="entry name" value="Fido-like_dom_sf"/>
</dbReference>
<dbReference type="RefSeq" id="WP_083451245.1">
    <property type="nucleotide sequence ID" value="NZ_LFYT02000010.1"/>
</dbReference>
<dbReference type="Gene3D" id="1.10.3290.10">
    <property type="entry name" value="Fido-like domain"/>
    <property type="match status" value="1"/>
</dbReference>
<reference evidence="1" key="1">
    <citation type="submission" date="2017-04" db="EMBL/GenBank/DDBJ databases">
        <title>Unexpected and diverse lifestyles within the genus Limnohabitans.</title>
        <authorList>
            <person name="Kasalicky V."/>
            <person name="Mehrshad M."/>
            <person name="Andrei S.-A."/>
            <person name="Salcher M."/>
            <person name="Kratochvilova H."/>
            <person name="Simek K."/>
            <person name="Ghai R."/>
        </authorList>
    </citation>
    <scope>NUCLEOTIDE SEQUENCE [LARGE SCALE GENOMIC DNA]</scope>
    <source>
        <strain evidence="1">II-D5</strain>
    </source>
</reference>
<evidence type="ECO:0000313" key="2">
    <source>
        <dbReference type="Proteomes" id="UP000037507"/>
    </source>
</evidence>
<dbReference type="Proteomes" id="UP000037507">
    <property type="component" value="Unassembled WGS sequence"/>
</dbReference>